<dbReference type="PROSITE" id="PS00455">
    <property type="entry name" value="AMP_BINDING"/>
    <property type="match status" value="1"/>
</dbReference>
<dbReference type="PANTHER" id="PTHR43272:SF32">
    <property type="entry name" value="AMP-DEPENDENT SYNTHETASE_LIGASE DOMAIN-CONTAINING PROTEIN"/>
    <property type="match status" value="1"/>
</dbReference>
<dbReference type="InterPro" id="IPR042099">
    <property type="entry name" value="ANL_N_sf"/>
</dbReference>
<protein>
    <recommendedName>
        <fullName evidence="5">Acyl-CoA synthetase</fullName>
    </recommendedName>
</protein>
<evidence type="ECO:0000256" key="3">
    <source>
        <dbReference type="ARBA" id="ARBA00022832"/>
    </source>
</evidence>
<gene>
    <name evidence="7" type="ORF">SAMN04489860_2104</name>
</gene>
<reference evidence="8" key="1">
    <citation type="submission" date="2016-10" db="EMBL/GenBank/DDBJ databases">
        <authorList>
            <person name="Varghese N."/>
            <person name="Submissions S."/>
        </authorList>
    </citation>
    <scope>NUCLEOTIDE SEQUENCE [LARGE SCALE GENOMIC DNA]</scope>
    <source>
        <strain evidence="8">DSM 22126</strain>
    </source>
</reference>
<organism evidence="7 8">
    <name type="scientific">Paraoerskovia marina</name>
    <dbReference type="NCBI Taxonomy" id="545619"/>
    <lineage>
        <taxon>Bacteria</taxon>
        <taxon>Bacillati</taxon>
        <taxon>Actinomycetota</taxon>
        <taxon>Actinomycetes</taxon>
        <taxon>Micrococcales</taxon>
        <taxon>Cellulomonadaceae</taxon>
        <taxon>Paraoerskovia</taxon>
    </lineage>
</organism>
<comment type="similarity">
    <text evidence="1">Belongs to the ATP-dependent AMP-binding enzyme family.</text>
</comment>
<dbReference type="STRING" id="545619.SAMN04489860_2104"/>
<dbReference type="RefSeq" id="WP_231959190.1">
    <property type="nucleotide sequence ID" value="NZ_LT629776.1"/>
</dbReference>
<accession>A0A1H1U6H0</accession>
<feature type="domain" description="AMP-dependent synthetase/ligase" evidence="6">
    <location>
        <begin position="33"/>
        <end position="431"/>
    </location>
</feature>
<dbReference type="Pfam" id="PF23562">
    <property type="entry name" value="AMP-binding_C_3"/>
    <property type="match status" value="1"/>
</dbReference>
<proteinExistence type="inferred from homology"/>
<evidence type="ECO:0000313" key="8">
    <source>
        <dbReference type="Proteomes" id="UP000185663"/>
    </source>
</evidence>
<evidence type="ECO:0000256" key="5">
    <source>
        <dbReference type="ARBA" id="ARBA00032875"/>
    </source>
</evidence>
<evidence type="ECO:0000313" key="7">
    <source>
        <dbReference type="EMBL" id="SDS68110.1"/>
    </source>
</evidence>
<sequence>MQPPIAPQPQSISPSLVEVGPRTTISDLLADRVRTRGDETLVEVRAESGAWEPTTAAEFAEQVRAVSHGFLGLGLQKGDRVAIMSRTRYEWMLLDFAAWDAGLVPVPVYETSSPEQVRWILEDSGARVVVTETTAHAAAIAEVRDRLPSVERVLVLDDGAIDTLVAAGADVDPERAVRRRNAAQRDDIATIIYTSGSTGRPKGVELSHGNFVYLALNGVQGLSEIVSPPGSRTLLFLPLAHVFARYIQVMAVASPGVVGHSPDTKQLLSDLTTFRPTYLLAVPRIFEKVYAGAEQKAGTGLKGKVFRWAARASRDFSHALDEGSVSVGVRARHAVAGKLVLGTLREALGGQARFAISGGAPLGDDLAHFFRGAGLTILEGYGLTETTAPTAVARPGHTRVGTVGQAFPGASLRVADSGELQVSGGHVFQGYRNQPELTAEVFDGEWFRTGDLGRIDEDGYVSIVGRLKEIIVTAGGKNVAPAPLEDRLRHHALVGQAVVVGDQRPFVGALVTIDPDGIAHWCATQGIPAMDVETARTHPAVLAEFDAAMAHANELVSRAESVRKIRVLDTDLTEENGYLTPSLKVKRHLVLDDFADEIEALYAPR</sequence>
<dbReference type="EMBL" id="LT629776">
    <property type="protein sequence ID" value="SDS68110.1"/>
    <property type="molecule type" value="Genomic_DNA"/>
</dbReference>
<dbReference type="Proteomes" id="UP000185663">
    <property type="component" value="Chromosome I"/>
</dbReference>
<keyword evidence="2" id="KW-0436">Ligase</keyword>
<evidence type="ECO:0000256" key="4">
    <source>
        <dbReference type="ARBA" id="ARBA00023098"/>
    </source>
</evidence>
<dbReference type="CDD" id="cd05907">
    <property type="entry name" value="VL_LC_FACS_like"/>
    <property type="match status" value="1"/>
</dbReference>
<dbReference type="AlphaFoldDB" id="A0A1H1U6H0"/>
<keyword evidence="8" id="KW-1185">Reference proteome</keyword>
<evidence type="ECO:0000256" key="2">
    <source>
        <dbReference type="ARBA" id="ARBA00022598"/>
    </source>
</evidence>
<name>A0A1H1U6H0_9CELL</name>
<keyword evidence="4" id="KW-0443">Lipid metabolism</keyword>
<dbReference type="Pfam" id="PF00501">
    <property type="entry name" value="AMP-binding"/>
    <property type="match status" value="1"/>
</dbReference>
<dbReference type="InterPro" id="IPR020845">
    <property type="entry name" value="AMP-binding_CS"/>
</dbReference>
<dbReference type="Gene3D" id="3.40.50.12780">
    <property type="entry name" value="N-terminal domain of ligase-like"/>
    <property type="match status" value="1"/>
</dbReference>
<dbReference type="GO" id="GO:0016020">
    <property type="term" value="C:membrane"/>
    <property type="evidence" value="ECO:0007669"/>
    <property type="project" value="TreeGrafter"/>
</dbReference>
<dbReference type="eggNOG" id="COG1022">
    <property type="taxonomic scope" value="Bacteria"/>
</dbReference>
<dbReference type="InterPro" id="IPR000873">
    <property type="entry name" value="AMP-dep_synth/lig_dom"/>
</dbReference>
<evidence type="ECO:0000259" key="6">
    <source>
        <dbReference type="Pfam" id="PF00501"/>
    </source>
</evidence>
<dbReference type="PANTHER" id="PTHR43272">
    <property type="entry name" value="LONG-CHAIN-FATTY-ACID--COA LIGASE"/>
    <property type="match status" value="1"/>
</dbReference>
<dbReference type="GO" id="GO:0004467">
    <property type="term" value="F:long-chain fatty acid-CoA ligase activity"/>
    <property type="evidence" value="ECO:0007669"/>
    <property type="project" value="TreeGrafter"/>
</dbReference>
<dbReference type="SUPFAM" id="SSF56801">
    <property type="entry name" value="Acetyl-CoA synthetase-like"/>
    <property type="match status" value="1"/>
</dbReference>
<keyword evidence="3" id="KW-0276">Fatty acid metabolism</keyword>
<evidence type="ECO:0000256" key="1">
    <source>
        <dbReference type="ARBA" id="ARBA00006432"/>
    </source>
</evidence>